<gene>
    <name evidence="2" type="ORF">K444DRAFT_713022</name>
</gene>
<reference evidence="2 3" key="1">
    <citation type="submission" date="2016-04" db="EMBL/GenBank/DDBJ databases">
        <title>A degradative enzymes factory behind the ericoid mycorrhizal symbiosis.</title>
        <authorList>
            <consortium name="DOE Joint Genome Institute"/>
            <person name="Martino E."/>
            <person name="Morin E."/>
            <person name="Grelet G."/>
            <person name="Kuo A."/>
            <person name="Kohler A."/>
            <person name="Daghino S."/>
            <person name="Barry K."/>
            <person name="Choi C."/>
            <person name="Cichocki N."/>
            <person name="Clum A."/>
            <person name="Copeland A."/>
            <person name="Hainaut M."/>
            <person name="Haridas S."/>
            <person name="Labutti K."/>
            <person name="Lindquist E."/>
            <person name="Lipzen A."/>
            <person name="Khouja H.-R."/>
            <person name="Murat C."/>
            <person name="Ohm R."/>
            <person name="Olson A."/>
            <person name="Spatafora J."/>
            <person name="Veneault-Fourrey C."/>
            <person name="Henrissat B."/>
            <person name="Grigoriev I."/>
            <person name="Martin F."/>
            <person name="Perotto S."/>
        </authorList>
    </citation>
    <scope>NUCLEOTIDE SEQUENCE [LARGE SCALE GENOMIC DNA]</scope>
    <source>
        <strain evidence="2 3">E</strain>
    </source>
</reference>
<dbReference type="RefSeq" id="XP_024726223.1">
    <property type="nucleotide sequence ID" value="XM_024888287.1"/>
</dbReference>
<name>A0A2J6SEZ2_9HELO</name>
<dbReference type="PANTHER" id="PTHR35910">
    <property type="entry name" value="2EXR DOMAIN-CONTAINING PROTEIN"/>
    <property type="match status" value="1"/>
</dbReference>
<accession>A0A2J6SEZ2</accession>
<evidence type="ECO:0000313" key="3">
    <source>
        <dbReference type="Proteomes" id="UP000235371"/>
    </source>
</evidence>
<protein>
    <recommendedName>
        <fullName evidence="1">2EXR domain-containing protein</fullName>
    </recommendedName>
</protein>
<dbReference type="Pfam" id="PF20150">
    <property type="entry name" value="2EXR"/>
    <property type="match status" value="1"/>
</dbReference>
<dbReference type="GeneID" id="36596363"/>
<dbReference type="EMBL" id="KZ613921">
    <property type="protein sequence ID" value="PMD49319.1"/>
    <property type="molecule type" value="Genomic_DNA"/>
</dbReference>
<dbReference type="AlphaFoldDB" id="A0A2J6SEZ2"/>
<keyword evidence="3" id="KW-1185">Reference proteome</keyword>
<organism evidence="2 3">
    <name type="scientific">Hyaloscypha bicolor E</name>
    <dbReference type="NCBI Taxonomy" id="1095630"/>
    <lineage>
        <taxon>Eukaryota</taxon>
        <taxon>Fungi</taxon>
        <taxon>Dikarya</taxon>
        <taxon>Ascomycota</taxon>
        <taxon>Pezizomycotina</taxon>
        <taxon>Leotiomycetes</taxon>
        <taxon>Helotiales</taxon>
        <taxon>Hyaloscyphaceae</taxon>
        <taxon>Hyaloscypha</taxon>
        <taxon>Hyaloscypha bicolor</taxon>
    </lineage>
</organism>
<evidence type="ECO:0000259" key="1">
    <source>
        <dbReference type="Pfam" id="PF20150"/>
    </source>
</evidence>
<feature type="domain" description="2EXR" evidence="1">
    <location>
        <begin position="54"/>
        <end position="164"/>
    </location>
</feature>
<proteinExistence type="predicted"/>
<evidence type="ECO:0000313" key="2">
    <source>
        <dbReference type="EMBL" id="PMD49319.1"/>
    </source>
</evidence>
<sequence>METNSTFSSSSNSKYSSLDSSLESSATIRAMATESTHTVVDNESITEEQSGPVFTLFPKLPPELRNKIWKNACFVTRLIDLWKFPIGEKEFRDACIEEFNKTIWVYKSHSQTPLIMHTPQEARAVGLGYYKLSFGKNFSAKIGQSEVIMSTPARIYLHWEYDVICPMPICLREEGCTIYRGSGPLVRELKDISPLMRRLALGKYDSACIFDLLGSTALEEVMIYNEPFTTLRPFEAHKSISLEFVSIENEVDEKLELGDQERLRPAKRLIQRDIQRRQEGSI</sequence>
<dbReference type="Proteomes" id="UP000235371">
    <property type="component" value="Unassembled WGS sequence"/>
</dbReference>
<dbReference type="PANTHER" id="PTHR35910:SF6">
    <property type="entry name" value="2EXR DOMAIN-CONTAINING PROTEIN"/>
    <property type="match status" value="1"/>
</dbReference>
<dbReference type="InParanoid" id="A0A2J6SEZ2"/>
<dbReference type="InterPro" id="IPR045518">
    <property type="entry name" value="2EXR"/>
</dbReference>
<dbReference type="OrthoDB" id="3473305at2759"/>